<feature type="non-terminal residue" evidence="1">
    <location>
        <position position="1"/>
    </location>
</feature>
<comment type="caution">
    <text evidence="1">The sequence shown here is derived from an EMBL/GenBank/DDBJ whole genome shotgun (WGS) entry which is preliminary data.</text>
</comment>
<name>A0A821ZPG1_9BILA</name>
<protein>
    <submittedName>
        <fullName evidence="1">Uncharacterized protein</fullName>
    </submittedName>
</protein>
<gene>
    <name evidence="1" type="ORF">QYT958_LOCUS36758</name>
</gene>
<dbReference type="EMBL" id="CAJOBR010029729">
    <property type="protein sequence ID" value="CAF4987540.1"/>
    <property type="molecule type" value="Genomic_DNA"/>
</dbReference>
<reference evidence="1" key="1">
    <citation type="submission" date="2021-02" db="EMBL/GenBank/DDBJ databases">
        <authorList>
            <person name="Nowell W R."/>
        </authorList>
    </citation>
    <scope>NUCLEOTIDE SEQUENCE</scope>
</reference>
<dbReference type="AlphaFoldDB" id="A0A821ZPG1"/>
<sequence length="121" mass="13274">MKEKNILCLSRIICNVVIGALILLKLTDAGSVVTHGLRVRREAPTVDVSLKTPVLNALTERTAIDASWEQCMIVAPVTIQLMGQLLIVASTKDVSLLAPDRKFTYIRNPESLRATLLQVAH</sequence>
<proteinExistence type="predicted"/>
<organism evidence="1 2">
    <name type="scientific">Rotaria socialis</name>
    <dbReference type="NCBI Taxonomy" id="392032"/>
    <lineage>
        <taxon>Eukaryota</taxon>
        <taxon>Metazoa</taxon>
        <taxon>Spiralia</taxon>
        <taxon>Gnathifera</taxon>
        <taxon>Rotifera</taxon>
        <taxon>Eurotatoria</taxon>
        <taxon>Bdelloidea</taxon>
        <taxon>Philodinida</taxon>
        <taxon>Philodinidae</taxon>
        <taxon>Rotaria</taxon>
    </lineage>
</organism>
<evidence type="ECO:0000313" key="1">
    <source>
        <dbReference type="EMBL" id="CAF4987540.1"/>
    </source>
</evidence>
<accession>A0A821ZPG1</accession>
<evidence type="ECO:0000313" key="2">
    <source>
        <dbReference type="Proteomes" id="UP000663848"/>
    </source>
</evidence>
<dbReference type="Proteomes" id="UP000663848">
    <property type="component" value="Unassembled WGS sequence"/>
</dbReference>